<keyword evidence="1" id="KW-0472">Membrane</keyword>
<evidence type="ECO:0000313" key="2">
    <source>
        <dbReference type="EMBL" id="EGL83298.1"/>
    </source>
</evidence>
<feature type="transmembrane region" description="Helical" evidence="1">
    <location>
        <begin position="68"/>
        <end position="88"/>
    </location>
</feature>
<feature type="transmembrane region" description="Helical" evidence="1">
    <location>
        <begin position="37"/>
        <end position="56"/>
    </location>
</feature>
<feature type="transmembrane region" description="Helical" evidence="1">
    <location>
        <begin position="100"/>
        <end position="119"/>
    </location>
</feature>
<sequence length="193" mass="22045">MRPVLLGVKDQFWIGLALFMFLALPPVARFMESVMVLHMHMQMPMLVIAGILMAPLMRQKLARFFEKWNANGWPGTLLFIIVIGYWLLPRAMDDALTNTGVQLFKFISLPFLAGVSLRVSWSKLNNVSQNIVLAFFVLVFLAMGWIYLFADEQLCNNYLLIEQLQVGWGFILTAVGIGIYLLYVAFVDPSQYE</sequence>
<dbReference type="RefSeq" id="WP_007503960.1">
    <property type="nucleotide sequence ID" value="NZ_AFCE01000115.1"/>
</dbReference>
<gene>
    <name evidence="2" type="ORF">CathTA2_1156</name>
</gene>
<dbReference type="AlphaFoldDB" id="F5L5U3"/>
<dbReference type="EMBL" id="AFCE01000115">
    <property type="protein sequence ID" value="EGL83298.1"/>
    <property type="molecule type" value="Genomic_DNA"/>
</dbReference>
<feature type="transmembrane region" description="Helical" evidence="1">
    <location>
        <begin position="168"/>
        <end position="187"/>
    </location>
</feature>
<organism evidence="2 3">
    <name type="scientific">Caldalkalibacillus thermarum (strain TA2.A1)</name>
    <dbReference type="NCBI Taxonomy" id="986075"/>
    <lineage>
        <taxon>Bacteria</taxon>
        <taxon>Bacillati</taxon>
        <taxon>Bacillota</taxon>
        <taxon>Bacilli</taxon>
        <taxon>Bacillales</taxon>
        <taxon>Bacillaceae</taxon>
        <taxon>Caldalkalibacillus</taxon>
    </lineage>
</organism>
<evidence type="ECO:0000256" key="1">
    <source>
        <dbReference type="SAM" id="Phobius"/>
    </source>
</evidence>
<keyword evidence="1" id="KW-1133">Transmembrane helix</keyword>
<proteinExistence type="predicted"/>
<name>F5L5U3_CALTT</name>
<dbReference type="Proteomes" id="UP000010716">
    <property type="component" value="Unassembled WGS sequence"/>
</dbReference>
<evidence type="ECO:0000313" key="3">
    <source>
        <dbReference type="Proteomes" id="UP000010716"/>
    </source>
</evidence>
<comment type="caution">
    <text evidence="2">The sequence shown here is derived from an EMBL/GenBank/DDBJ whole genome shotgun (WGS) entry which is preliminary data.</text>
</comment>
<keyword evidence="1" id="KW-0812">Transmembrane</keyword>
<reference evidence="2 3" key="1">
    <citation type="journal article" date="2011" name="J. Bacteriol.">
        <title>Draft genome sequence of the thermoalkaliphilic Caldalkalibacillus thermarum strain TA2.A1.</title>
        <authorList>
            <person name="Kalamorz F."/>
            <person name="Keis S."/>
            <person name="McMillan D.G."/>
            <person name="Olsson K."/>
            <person name="Stanton J.A."/>
            <person name="Stockwell P."/>
            <person name="Black M.A."/>
            <person name="Klingeman D.M."/>
            <person name="Land M.L."/>
            <person name="Han C.S."/>
            <person name="Martin S.L."/>
            <person name="Becher S.A."/>
            <person name="Peddie C.J."/>
            <person name="Morgan H.W."/>
            <person name="Matthies D."/>
            <person name="Preiss L."/>
            <person name="Meier T."/>
            <person name="Brown S.D."/>
            <person name="Cook G.M."/>
        </authorList>
    </citation>
    <scope>NUCLEOTIDE SEQUENCE [LARGE SCALE GENOMIC DNA]</scope>
    <source>
        <strain evidence="2 3">TA2.A1</strain>
    </source>
</reference>
<dbReference type="eggNOG" id="ENOG5032SXK">
    <property type="taxonomic scope" value="Bacteria"/>
</dbReference>
<protein>
    <submittedName>
        <fullName evidence="2">Uncharacterized protein</fullName>
    </submittedName>
</protein>
<feature type="transmembrane region" description="Helical" evidence="1">
    <location>
        <begin position="131"/>
        <end position="148"/>
    </location>
</feature>
<feature type="transmembrane region" description="Helical" evidence="1">
    <location>
        <begin position="12"/>
        <end position="31"/>
    </location>
</feature>
<accession>F5L5U3</accession>